<accession>A0A0A0J227</accession>
<dbReference type="AlphaFoldDB" id="A0A0A0J227"/>
<evidence type="ECO:0008006" key="3">
    <source>
        <dbReference type="Google" id="ProtNLM"/>
    </source>
</evidence>
<reference evidence="1 2" key="1">
    <citation type="submission" date="2013-08" db="EMBL/GenBank/DDBJ databases">
        <title>The genome sequence of Knoellia sinensis.</title>
        <authorList>
            <person name="Zhu W."/>
            <person name="Wang G."/>
        </authorList>
    </citation>
    <scope>NUCLEOTIDE SEQUENCE [LARGE SCALE GENOMIC DNA]</scope>
    <source>
        <strain evidence="1 2">KCTC 19936</strain>
    </source>
</reference>
<dbReference type="Proteomes" id="UP000030002">
    <property type="component" value="Unassembled WGS sequence"/>
</dbReference>
<organism evidence="1 2">
    <name type="scientific">Knoellia sinensis KCTC 19936</name>
    <dbReference type="NCBI Taxonomy" id="1385520"/>
    <lineage>
        <taxon>Bacteria</taxon>
        <taxon>Bacillati</taxon>
        <taxon>Actinomycetota</taxon>
        <taxon>Actinomycetes</taxon>
        <taxon>Micrococcales</taxon>
        <taxon>Intrasporangiaceae</taxon>
        <taxon>Knoellia</taxon>
    </lineage>
</organism>
<protein>
    <recommendedName>
        <fullName evidence="3">AbiEi antitoxin C-terminal domain-containing protein</fullName>
    </recommendedName>
</protein>
<keyword evidence="2" id="KW-1185">Reference proteome</keyword>
<dbReference type="EMBL" id="AVPJ01000021">
    <property type="protein sequence ID" value="KGN30202.1"/>
    <property type="molecule type" value="Genomic_DNA"/>
</dbReference>
<comment type="caution">
    <text evidence="1">The sequence shown here is derived from an EMBL/GenBank/DDBJ whole genome shotgun (WGS) entry which is preliminary data.</text>
</comment>
<evidence type="ECO:0000313" key="1">
    <source>
        <dbReference type="EMBL" id="KGN30202.1"/>
    </source>
</evidence>
<evidence type="ECO:0000313" key="2">
    <source>
        <dbReference type="Proteomes" id="UP000030002"/>
    </source>
</evidence>
<gene>
    <name evidence="1" type="ORF">N802_09510</name>
</gene>
<dbReference type="eggNOG" id="COG5340">
    <property type="taxonomic scope" value="Bacteria"/>
</dbReference>
<sequence>MRTGVWVPTSAHTELLPVDRHAALVHATALTHRRGEHLVFVADSAAAVLGLPRITAWPSVVRHLVNRRGVSGSAVLRPLLGRPTEYLVVNGVRVSTPARTVVDLARHGTLEDAVTAADYCLRHVLCTPVELNAELALVPAGAPGRARARTVVELADGLSMSPGESFSRVLMFRHRIPKPRLQMTFTDDAGHVGDADFWWEGVVGEFDGQTKYRIPPGASHEEAGKVLWAEKKREDRLRRLAEVARWVWADLKRPERLLAILADKGIVPERNSTWIDLGRRSGPV</sequence>
<proteinExistence type="predicted"/>
<name>A0A0A0J227_9MICO</name>
<dbReference type="STRING" id="1385520.N802_09510"/>